<dbReference type="SMART" id="SM00316">
    <property type="entry name" value="S1"/>
    <property type="match status" value="1"/>
</dbReference>
<dbReference type="InterPro" id="IPR006641">
    <property type="entry name" value="YqgF/RNaseH-like_dom"/>
</dbReference>
<dbReference type="GO" id="GO:0003735">
    <property type="term" value="F:structural constituent of ribosome"/>
    <property type="evidence" value="ECO:0007669"/>
    <property type="project" value="TreeGrafter"/>
</dbReference>
<feature type="region of interest" description="Disordered" evidence="3">
    <location>
        <begin position="728"/>
        <end position="784"/>
    </location>
</feature>
<sequence length="784" mass="86743">MAESKFPALALPLLQHISNELNVSLRSLVAVIELLDDGGTVPFIARYRKEATGNLDEVQIRSIEERVTYFRELVARRETILASIAEQGKLTDDLKARIEAAMDKSELEDLYLPYRPKRRTKATIAREAGLEPLAEYLWAQQRGEQDLVTLAATFVDAEKGVADVEAALEGARHIVAERISEDADLRKELRQVLFDEGMIVSRKVMELEGDAPKDPQEKFKMYYEYREPVKTIPSHRMLAVRRGEEEGVLYFLIESDQERILALLRARVLRDQGDWTSHMTLALEDAWTRLMKSSIQSEIRLELKRRSDKEAIEVFRENLHHLLLAPPAGPLAVLGIDPGLRTGCKLAVVDETGKFLAHDVMYPHTGKAQVEQAKQKVATLLKGHNVRAIAIGNGTASRETDQFVREFLREHHLNTVFSVTVSESGASVYSASDIARQEFPDLDLTVRGAISIARRLQDPLSELVKVDPKAIGVGQYQHDVDQKALQESLEHTIESCVNRVGVDLNTASWTLLRYVSGISERTAQSIVNHRDNNGKFVSRQQLLEVSGVGPKTFEQAAGFLRIRGGVNPLDSTAVHPESYRVVEQIASAIGTPIEDVIRNPQLLEKVDRSRLDAGSFTLNDILEELRKPGRDPREKFVAPSFAEGVNELSDLQEGMVLEGVVTNVTKFGAFVDVGVHQDGLVHISELSNKFIKDPHEAVKTGQIVKVKVLGADEKTRRISLSIKQLEAPAGPKVKNGSAAPSGNGPNRAAGGARPPAGKPRSAAPSPPQTMEEKLAALGGKWKTR</sequence>
<dbReference type="RefSeq" id="WP_147646959.1">
    <property type="nucleotide sequence ID" value="NZ_CP042806.1"/>
</dbReference>
<evidence type="ECO:0000313" key="5">
    <source>
        <dbReference type="EMBL" id="QEE27769.1"/>
    </source>
</evidence>
<dbReference type="SUPFAM" id="SSF50249">
    <property type="entry name" value="Nucleic acid-binding proteins"/>
    <property type="match status" value="1"/>
</dbReference>
<dbReference type="InterPro" id="IPR023323">
    <property type="entry name" value="Tex-like_dom_sf"/>
</dbReference>
<dbReference type="Pfam" id="PF00575">
    <property type="entry name" value="S1"/>
    <property type="match status" value="1"/>
</dbReference>
<proteinExistence type="predicted"/>
<evidence type="ECO:0000313" key="6">
    <source>
        <dbReference type="Proteomes" id="UP000321820"/>
    </source>
</evidence>
<dbReference type="Pfam" id="PF22706">
    <property type="entry name" value="Tex_central_region"/>
    <property type="match status" value="1"/>
</dbReference>
<dbReference type="InterPro" id="IPR012337">
    <property type="entry name" value="RNaseH-like_sf"/>
</dbReference>
<evidence type="ECO:0000256" key="3">
    <source>
        <dbReference type="SAM" id="MobiDB-lite"/>
    </source>
</evidence>
<dbReference type="Gene3D" id="3.30.420.140">
    <property type="entry name" value="YqgF/RNase H-like domain"/>
    <property type="match status" value="1"/>
</dbReference>
<dbReference type="InterPro" id="IPR012340">
    <property type="entry name" value="NA-bd_OB-fold"/>
</dbReference>
<dbReference type="AlphaFoldDB" id="A0A5B9E7M3"/>
<dbReference type="SUPFAM" id="SSF158832">
    <property type="entry name" value="Tex N-terminal region-like"/>
    <property type="match status" value="1"/>
</dbReference>
<dbReference type="GO" id="GO:0005737">
    <property type="term" value="C:cytoplasm"/>
    <property type="evidence" value="ECO:0007669"/>
    <property type="project" value="UniProtKB-ARBA"/>
</dbReference>
<evidence type="ECO:0000256" key="1">
    <source>
        <dbReference type="ARBA" id="ARBA00022763"/>
    </source>
</evidence>
<dbReference type="Pfam" id="PF16921">
    <property type="entry name" value="Tex_YqgF"/>
    <property type="match status" value="1"/>
</dbReference>
<dbReference type="InterPro" id="IPR037027">
    <property type="entry name" value="YqgF/RNaseH-like_dom_sf"/>
</dbReference>
<accession>A0A5B9E7M3</accession>
<dbReference type="FunFam" id="2.40.50.140:FF:000051">
    <property type="entry name" value="RNA-binding transcriptional accessory protein"/>
    <property type="match status" value="1"/>
</dbReference>
<evidence type="ECO:0000256" key="2">
    <source>
        <dbReference type="ARBA" id="ARBA00023204"/>
    </source>
</evidence>
<dbReference type="Pfam" id="PF12836">
    <property type="entry name" value="HHH_3"/>
    <property type="match status" value="1"/>
</dbReference>
<dbReference type="GO" id="GO:0003677">
    <property type="term" value="F:DNA binding"/>
    <property type="evidence" value="ECO:0007669"/>
    <property type="project" value="InterPro"/>
</dbReference>
<dbReference type="GO" id="GO:0003729">
    <property type="term" value="F:mRNA binding"/>
    <property type="evidence" value="ECO:0007669"/>
    <property type="project" value="UniProtKB-ARBA"/>
</dbReference>
<dbReference type="SMART" id="SM00278">
    <property type="entry name" value="HhH1"/>
    <property type="match status" value="2"/>
</dbReference>
<name>A0A5B9E7M3_9BACT</name>
<gene>
    <name evidence="5" type="ORF">FTW19_07040</name>
</gene>
<dbReference type="InterPro" id="IPR044146">
    <property type="entry name" value="S1_Tex"/>
</dbReference>
<dbReference type="Pfam" id="PF17674">
    <property type="entry name" value="HHH_9"/>
    <property type="match status" value="1"/>
</dbReference>
<dbReference type="KEGG" id="talb:FTW19_07040"/>
<dbReference type="FunFam" id="3.30.420.140:FF:000001">
    <property type="entry name" value="RNA-binding transcriptional accessory protein"/>
    <property type="match status" value="1"/>
</dbReference>
<dbReference type="Gene3D" id="1.10.150.310">
    <property type="entry name" value="Tex RuvX-like domain-like"/>
    <property type="match status" value="1"/>
</dbReference>
<dbReference type="GO" id="GO:0006412">
    <property type="term" value="P:translation"/>
    <property type="evidence" value="ECO:0007669"/>
    <property type="project" value="TreeGrafter"/>
</dbReference>
<dbReference type="EMBL" id="CP042806">
    <property type="protein sequence ID" value="QEE27769.1"/>
    <property type="molecule type" value="Genomic_DNA"/>
</dbReference>
<dbReference type="Gene3D" id="1.10.3500.10">
    <property type="entry name" value="Tex N-terminal region-like"/>
    <property type="match status" value="1"/>
</dbReference>
<dbReference type="SUPFAM" id="SSF53098">
    <property type="entry name" value="Ribonuclease H-like"/>
    <property type="match status" value="1"/>
</dbReference>
<dbReference type="PROSITE" id="PS50126">
    <property type="entry name" value="S1"/>
    <property type="match status" value="1"/>
</dbReference>
<organism evidence="5 6">
    <name type="scientific">Terriglobus albidus</name>
    <dbReference type="NCBI Taxonomy" id="1592106"/>
    <lineage>
        <taxon>Bacteria</taxon>
        <taxon>Pseudomonadati</taxon>
        <taxon>Acidobacteriota</taxon>
        <taxon>Terriglobia</taxon>
        <taxon>Terriglobales</taxon>
        <taxon>Acidobacteriaceae</taxon>
        <taxon>Terriglobus</taxon>
    </lineage>
</organism>
<keyword evidence="2" id="KW-0234">DNA repair</keyword>
<keyword evidence="6" id="KW-1185">Reference proteome</keyword>
<dbReference type="InterPro" id="IPR055179">
    <property type="entry name" value="Tex-like_central_region"/>
</dbReference>
<dbReference type="Gene3D" id="2.40.50.140">
    <property type="entry name" value="Nucleic acid-binding proteins"/>
    <property type="match status" value="1"/>
</dbReference>
<dbReference type="InterPro" id="IPR018974">
    <property type="entry name" value="Tex-like_N"/>
</dbReference>
<dbReference type="InterPro" id="IPR050437">
    <property type="entry name" value="Ribos_protein_bS1-like"/>
</dbReference>
<dbReference type="SUPFAM" id="SSF47781">
    <property type="entry name" value="RuvA domain 2-like"/>
    <property type="match status" value="2"/>
</dbReference>
<dbReference type="Proteomes" id="UP000321820">
    <property type="component" value="Chromosome"/>
</dbReference>
<dbReference type="PANTHER" id="PTHR10724:SF10">
    <property type="entry name" value="S1 RNA-BINDING DOMAIN-CONTAINING PROTEIN 1"/>
    <property type="match status" value="1"/>
</dbReference>
<dbReference type="CDD" id="cd05685">
    <property type="entry name" value="S1_Tex"/>
    <property type="match status" value="1"/>
</dbReference>
<dbReference type="OrthoDB" id="9804714at2"/>
<dbReference type="FunFam" id="1.10.150.310:FF:000001">
    <property type="entry name" value="RNA-binding transcriptional accessory protein"/>
    <property type="match status" value="1"/>
</dbReference>
<dbReference type="Gene3D" id="1.10.10.650">
    <property type="entry name" value="RuvA domain 2-like"/>
    <property type="match status" value="1"/>
</dbReference>
<feature type="compositionally biased region" description="Low complexity" evidence="3">
    <location>
        <begin position="738"/>
        <end position="763"/>
    </location>
</feature>
<dbReference type="InterPro" id="IPR035104">
    <property type="entry name" value="Ribosomal_protein_S1-like"/>
</dbReference>
<dbReference type="Pfam" id="PF09371">
    <property type="entry name" value="Tex_N"/>
    <property type="match status" value="1"/>
</dbReference>
<dbReference type="InterPro" id="IPR003583">
    <property type="entry name" value="Hlx-hairpin-Hlx_DNA-bd_motif"/>
</dbReference>
<dbReference type="InterPro" id="IPR010994">
    <property type="entry name" value="RuvA_2-like"/>
</dbReference>
<dbReference type="InterPro" id="IPR023319">
    <property type="entry name" value="Tex-like_HTH_dom_sf"/>
</dbReference>
<reference evidence="5 6" key="1">
    <citation type="submission" date="2019-08" db="EMBL/GenBank/DDBJ databases">
        <title>Complete genome sequence of Terriglobus albidus strain ORNL.</title>
        <authorList>
            <person name="Podar M."/>
        </authorList>
    </citation>
    <scope>NUCLEOTIDE SEQUENCE [LARGE SCALE GENOMIC DNA]</scope>
    <source>
        <strain evidence="5 6">ORNL</strain>
    </source>
</reference>
<dbReference type="FunFam" id="1.10.10.650:FF:000001">
    <property type="entry name" value="S1 RNA-binding domain 1"/>
    <property type="match status" value="1"/>
</dbReference>
<dbReference type="InterPro" id="IPR003029">
    <property type="entry name" value="S1_domain"/>
</dbReference>
<protein>
    <submittedName>
        <fullName evidence="5">RNA-binding transcriptional accessory protein</fullName>
    </submittedName>
</protein>
<dbReference type="GO" id="GO:0006281">
    <property type="term" value="P:DNA repair"/>
    <property type="evidence" value="ECO:0007669"/>
    <property type="project" value="UniProtKB-KW"/>
</dbReference>
<dbReference type="SMART" id="SM00732">
    <property type="entry name" value="YqgFc"/>
    <property type="match status" value="1"/>
</dbReference>
<dbReference type="PRINTS" id="PR00681">
    <property type="entry name" value="RIBOSOMALS1"/>
</dbReference>
<feature type="domain" description="S1 motif" evidence="4">
    <location>
        <begin position="654"/>
        <end position="723"/>
    </location>
</feature>
<dbReference type="PANTHER" id="PTHR10724">
    <property type="entry name" value="30S RIBOSOMAL PROTEIN S1"/>
    <property type="match status" value="1"/>
</dbReference>
<evidence type="ECO:0000259" key="4">
    <source>
        <dbReference type="PROSITE" id="PS50126"/>
    </source>
</evidence>
<keyword evidence="1" id="KW-0227">DNA damage</keyword>
<dbReference type="InterPro" id="IPR041692">
    <property type="entry name" value="HHH_9"/>
</dbReference>
<dbReference type="InterPro" id="IPR032639">
    <property type="entry name" value="Tex_YqgF"/>
</dbReference>